<evidence type="ECO:0000313" key="2">
    <source>
        <dbReference type="EMBL" id="GIM67979.1"/>
    </source>
</evidence>
<dbReference type="EMBL" id="BOQL01000024">
    <property type="protein sequence ID" value="GIM67979.1"/>
    <property type="molecule type" value="Genomic_DNA"/>
</dbReference>
<evidence type="ECO:0008006" key="4">
    <source>
        <dbReference type="Google" id="ProtNLM"/>
    </source>
</evidence>
<accession>A0A919VSM6</accession>
<keyword evidence="1" id="KW-1133">Transmembrane helix</keyword>
<proteinExistence type="predicted"/>
<name>A0A919VSM6_9ACTN</name>
<dbReference type="Proteomes" id="UP000681340">
    <property type="component" value="Unassembled WGS sequence"/>
</dbReference>
<gene>
    <name evidence="2" type="ORF">Aau02nite_29610</name>
</gene>
<protein>
    <recommendedName>
        <fullName evidence="4">LysE type translocator</fullName>
    </recommendedName>
</protein>
<keyword evidence="1" id="KW-0472">Membrane</keyword>
<dbReference type="AlphaFoldDB" id="A0A919VSM6"/>
<keyword evidence="3" id="KW-1185">Reference proteome</keyword>
<organism evidence="2 3">
    <name type="scientific">Actinoplanes auranticolor</name>
    <dbReference type="NCBI Taxonomy" id="47988"/>
    <lineage>
        <taxon>Bacteria</taxon>
        <taxon>Bacillati</taxon>
        <taxon>Actinomycetota</taxon>
        <taxon>Actinomycetes</taxon>
        <taxon>Micromonosporales</taxon>
        <taxon>Micromonosporaceae</taxon>
        <taxon>Actinoplanes</taxon>
    </lineage>
</organism>
<reference evidence="2" key="1">
    <citation type="submission" date="2021-03" db="EMBL/GenBank/DDBJ databases">
        <title>Whole genome shotgun sequence of Actinoplanes auranticolor NBRC 12245.</title>
        <authorList>
            <person name="Komaki H."/>
            <person name="Tamura T."/>
        </authorList>
    </citation>
    <scope>NUCLEOTIDE SEQUENCE</scope>
    <source>
        <strain evidence="2">NBRC 12245</strain>
    </source>
</reference>
<sequence length="86" mass="9283">MLNPKVAAVYLTLAPQFPVPERPVRAPMIVLVTAHALFIVRWLGAWVAVSSAGARLLRTDRARRVINRVGGAILVALDLRSAASLT</sequence>
<keyword evidence="1" id="KW-0812">Transmembrane</keyword>
<feature type="transmembrane region" description="Helical" evidence="1">
    <location>
        <begin position="28"/>
        <end position="54"/>
    </location>
</feature>
<evidence type="ECO:0000313" key="3">
    <source>
        <dbReference type="Proteomes" id="UP000681340"/>
    </source>
</evidence>
<evidence type="ECO:0000256" key="1">
    <source>
        <dbReference type="SAM" id="Phobius"/>
    </source>
</evidence>
<comment type="caution">
    <text evidence="2">The sequence shown here is derived from an EMBL/GenBank/DDBJ whole genome shotgun (WGS) entry which is preliminary data.</text>
</comment>